<evidence type="ECO:0000256" key="4">
    <source>
        <dbReference type="ARBA" id="ARBA00022676"/>
    </source>
</evidence>
<dbReference type="InterPro" id="IPR019734">
    <property type="entry name" value="TPR_rpt"/>
</dbReference>
<evidence type="ECO:0000256" key="3">
    <source>
        <dbReference type="ARBA" id="ARBA00011970"/>
    </source>
</evidence>
<dbReference type="PROSITE" id="PS50005">
    <property type="entry name" value="TPR"/>
    <property type="match status" value="2"/>
</dbReference>
<organism evidence="10 11">
    <name type="scientific">Candidatus Amesbacteria bacterium RIFCSPHIGHO2_01_FULL_48_32b</name>
    <dbReference type="NCBI Taxonomy" id="1797253"/>
    <lineage>
        <taxon>Bacteria</taxon>
        <taxon>Candidatus Amesiibacteriota</taxon>
    </lineage>
</organism>
<evidence type="ECO:0000313" key="11">
    <source>
        <dbReference type="Proteomes" id="UP000178176"/>
    </source>
</evidence>
<dbReference type="Pfam" id="PF13844">
    <property type="entry name" value="Glyco_transf_41"/>
    <property type="match status" value="2"/>
</dbReference>
<evidence type="ECO:0000256" key="8">
    <source>
        <dbReference type="PROSITE-ProRule" id="PRU00339"/>
    </source>
</evidence>
<gene>
    <name evidence="10" type="ORF">A2876_02155</name>
</gene>
<keyword evidence="6" id="KW-0677">Repeat</keyword>
<feature type="repeat" description="TPR" evidence="8">
    <location>
        <begin position="39"/>
        <end position="72"/>
    </location>
</feature>
<dbReference type="GO" id="GO:0006493">
    <property type="term" value="P:protein O-linked glycosylation"/>
    <property type="evidence" value="ECO:0007669"/>
    <property type="project" value="TreeGrafter"/>
</dbReference>
<proteinExistence type="inferred from homology"/>
<evidence type="ECO:0000256" key="2">
    <source>
        <dbReference type="ARBA" id="ARBA00005386"/>
    </source>
</evidence>
<keyword evidence="5" id="KW-0808">Transferase</keyword>
<keyword evidence="7 8" id="KW-0802">TPR repeat</keyword>
<dbReference type="SMART" id="SM00028">
    <property type="entry name" value="TPR"/>
    <property type="match status" value="2"/>
</dbReference>
<dbReference type="EMBL" id="MEXH01000016">
    <property type="protein sequence ID" value="OGC92359.1"/>
    <property type="molecule type" value="Genomic_DNA"/>
</dbReference>
<dbReference type="PANTHER" id="PTHR44998">
    <property type="match status" value="1"/>
</dbReference>
<dbReference type="Gene3D" id="3.40.50.2000">
    <property type="entry name" value="Glycogen Phosphorylase B"/>
    <property type="match status" value="1"/>
</dbReference>
<dbReference type="AlphaFoldDB" id="A0A1F4YEE5"/>
<dbReference type="GO" id="GO:0097363">
    <property type="term" value="F:protein O-acetylglucosaminyltransferase activity"/>
    <property type="evidence" value="ECO:0007669"/>
    <property type="project" value="UniProtKB-EC"/>
</dbReference>
<dbReference type="InterPro" id="IPR011990">
    <property type="entry name" value="TPR-like_helical_dom_sf"/>
</dbReference>
<evidence type="ECO:0000256" key="5">
    <source>
        <dbReference type="ARBA" id="ARBA00022679"/>
    </source>
</evidence>
<comment type="caution">
    <text evidence="10">The sequence shown here is derived from an EMBL/GenBank/DDBJ whole genome shotgun (WGS) entry which is preliminary data.</text>
</comment>
<feature type="domain" description="O-GlcNAc transferase C-terminal" evidence="9">
    <location>
        <begin position="172"/>
        <end position="328"/>
    </location>
</feature>
<dbReference type="Gene3D" id="3.40.50.11380">
    <property type="match status" value="1"/>
</dbReference>
<evidence type="ECO:0000256" key="6">
    <source>
        <dbReference type="ARBA" id="ARBA00022737"/>
    </source>
</evidence>
<name>A0A1F4YEE5_9BACT</name>
<evidence type="ECO:0000259" key="9">
    <source>
        <dbReference type="Pfam" id="PF13844"/>
    </source>
</evidence>
<evidence type="ECO:0000256" key="7">
    <source>
        <dbReference type="ARBA" id="ARBA00022803"/>
    </source>
</evidence>
<accession>A0A1F4YEE5</accession>
<sequence length="516" mass="58397">MDDAVNLLNEQGNLAQKQGHFQIAGKLFSQALKLDPDNSILNFNLGNAFARQQKYLAAIKWYRRAVALKPDYQKARVNLSSALSNLGRLKEALEINPHNTAARLRHIFYLKSICAWQELDRTLTPPLCDQTPFFNIITDPNPAHNFQVARNWSRSIQKETAGLSVKLPPRIKNNRITIGYVSDGFRDFPTGHKITGLLRHHNKQLFKIILFSYGTDDHSIYRRLAQNYSDEFIDLQGVNSLQFAQTIANERVDILVDLKGHTQHGKLDVFSLRPAPVQIAWLGFPGTTGASFIDYIVTDKIVTPRHELKYYTERPIYMPHTYQIYDFGSKVPLKKKINKTFTFCSFNQSYKTEPPVFKVWMNILKRVPESRLWLWAEGHAPKNLRLQSLQLGVNPSRILFAGKLPPDQHLARLSRADLALDTTPVNGHTTTLECLWAGVPVVTTLGTHFASRVSASILTSAGLPQLITKNLKSYEDLAVNLATHPQKLPQVSKSSALFDTKQFTLDLEQAYLSING</sequence>
<evidence type="ECO:0000313" key="10">
    <source>
        <dbReference type="EMBL" id="OGC92359.1"/>
    </source>
</evidence>
<reference evidence="10 11" key="1">
    <citation type="journal article" date="2016" name="Nat. Commun.">
        <title>Thousands of microbial genomes shed light on interconnected biogeochemical processes in an aquifer system.</title>
        <authorList>
            <person name="Anantharaman K."/>
            <person name="Brown C.T."/>
            <person name="Hug L.A."/>
            <person name="Sharon I."/>
            <person name="Castelle C.J."/>
            <person name="Probst A.J."/>
            <person name="Thomas B.C."/>
            <person name="Singh A."/>
            <person name="Wilkins M.J."/>
            <person name="Karaoz U."/>
            <person name="Brodie E.L."/>
            <person name="Williams K.H."/>
            <person name="Hubbard S.S."/>
            <person name="Banfield J.F."/>
        </authorList>
    </citation>
    <scope>NUCLEOTIDE SEQUENCE [LARGE SCALE GENOMIC DNA]</scope>
</reference>
<dbReference type="EC" id="2.4.1.255" evidence="3"/>
<feature type="repeat" description="TPR" evidence="8">
    <location>
        <begin position="5"/>
        <end position="38"/>
    </location>
</feature>
<feature type="domain" description="O-GlcNAc transferase C-terminal" evidence="9">
    <location>
        <begin position="339"/>
        <end position="507"/>
    </location>
</feature>
<dbReference type="SUPFAM" id="SSF48452">
    <property type="entry name" value="TPR-like"/>
    <property type="match status" value="1"/>
</dbReference>
<dbReference type="Proteomes" id="UP000178176">
    <property type="component" value="Unassembled WGS sequence"/>
</dbReference>
<evidence type="ECO:0000256" key="1">
    <source>
        <dbReference type="ARBA" id="ARBA00004922"/>
    </source>
</evidence>
<dbReference type="PANTHER" id="PTHR44998:SF1">
    <property type="entry name" value="UDP-N-ACETYLGLUCOSAMINE--PEPTIDE N-ACETYLGLUCOSAMINYLTRANSFERASE 110 KDA SUBUNIT"/>
    <property type="match status" value="1"/>
</dbReference>
<keyword evidence="4" id="KW-0328">Glycosyltransferase</keyword>
<dbReference type="Pfam" id="PF13432">
    <property type="entry name" value="TPR_16"/>
    <property type="match status" value="1"/>
</dbReference>
<comment type="similarity">
    <text evidence="2">Belongs to the glycosyltransferase 41 family. O-GlcNAc transferase subfamily.</text>
</comment>
<protein>
    <recommendedName>
        <fullName evidence="3">protein O-GlcNAc transferase</fullName>
        <ecNumber evidence="3">2.4.1.255</ecNumber>
    </recommendedName>
</protein>
<dbReference type="InterPro" id="IPR029489">
    <property type="entry name" value="OGT/SEC/SPY_C"/>
</dbReference>
<dbReference type="Gene3D" id="1.25.40.10">
    <property type="entry name" value="Tetratricopeptide repeat domain"/>
    <property type="match status" value="1"/>
</dbReference>
<dbReference type="SUPFAM" id="SSF53756">
    <property type="entry name" value="UDP-Glycosyltransferase/glycogen phosphorylase"/>
    <property type="match status" value="1"/>
</dbReference>
<comment type="pathway">
    <text evidence="1">Protein modification; protein glycosylation.</text>
</comment>